<dbReference type="InterPro" id="IPR051136">
    <property type="entry name" value="Intracellular_Lectin-GPT"/>
</dbReference>
<evidence type="ECO:0000256" key="7">
    <source>
        <dbReference type="SAM" id="Phobius"/>
    </source>
</evidence>
<feature type="transmembrane region" description="Helical" evidence="7">
    <location>
        <begin position="313"/>
        <end position="337"/>
    </location>
</feature>
<evidence type="ECO:0000256" key="3">
    <source>
        <dbReference type="ARBA" id="ARBA00022729"/>
    </source>
</evidence>
<dbReference type="InterPro" id="IPR005052">
    <property type="entry name" value="Lectin_leg"/>
</dbReference>
<dbReference type="GO" id="GO:0005537">
    <property type="term" value="F:D-mannose binding"/>
    <property type="evidence" value="ECO:0007669"/>
    <property type="project" value="TreeGrafter"/>
</dbReference>
<dbReference type="EMBL" id="LCZI01000499">
    <property type="protein sequence ID" value="KKZ66315.1"/>
    <property type="molecule type" value="Genomic_DNA"/>
</dbReference>
<evidence type="ECO:0000256" key="1">
    <source>
        <dbReference type="ARBA" id="ARBA00004479"/>
    </source>
</evidence>
<dbReference type="InterPro" id="IPR013320">
    <property type="entry name" value="ConA-like_dom_sf"/>
</dbReference>
<evidence type="ECO:0000256" key="8">
    <source>
        <dbReference type="SAM" id="SignalP"/>
    </source>
</evidence>
<dbReference type="SUPFAM" id="SSF49899">
    <property type="entry name" value="Concanavalin A-like lectins/glucanases"/>
    <property type="match status" value="1"/>
</dbReference>
<proteinExistence type="predicted"/>
<evidence type="ECO:0000256" key="6">
    <source>
        <dbReference type="SAM" id="MobiDB-lite"/>
    </source>
</evidence>
<keyword evidence="3 8" id="KW-0732">Signal</keyword>
<dbReference type="PANTHER" id="PTHR12223">
    <property type="entry name" value="VESICULAR MANNOSE-BINDING LECTIN"/>
    <property type="match status" value="1"/>
</dbReference>
<evidence type="ECO:0000256" key="2">
    <source>
        <dbReference type="ARBA" id="ARBA00022692"/>
    </source>
</evidence>
<comment type="caution">
    <text evidence="10">The sequence shown here is derived from an EMBL/GenBank/DDBJ whole genome shotgun (WGS) entry which is preliminary data.</text>
</comment>
<feature type="chain" id="PRO_5002545573" evidence="8">
    <location>
        <begin position="24"/>
        <end position="345"/>
    </location>
</feature>
<evidence type="ECO:0000313" key="10">
    <source>
        <dbReference type="EMBL" id="KKZ66315.1"/>
    </source>
</evidence>
<evidence type="ECO:0000256" key="4">
    <source>
        <dbReference type="ARBA" id="ARBA00022989"/>
    </source>
</evidence>
<evidence type="ECO:0000256" key="5">
    <source>
        <dbReference type="ARBA" id="ARBA00023136"/>
    </source>
</evidence>
<feature type="domain" description="L-type lectin-like" evidence="9">
    <location>
        <begin position="38"/>
        <end position="266"/>
    </location>
</feature>
<keyword evidence="5 7" id="KW-0472">Membrane</keyword>
<dbReference type="Gene3D" id="2.60.120.200">
    <property type="match status" value="1"/>
</dbReference>
<dbReference type="GO" id="GO:0005789">
    <property type="term" value="C:endoplasmic reticulum membrane"/>
    <property type="evidence" value="ECO:0007669"/>
    <property type="project" value="TreeGrafter"/>
</dbReference>
<organism evidence="10 11">
    <name type="scientific">[Emmonsia] crescens</name>
    <dbReference type="NCBI Taxonomy" id="73230"/>
    <lineage>
        <taxon>Eukaryota</taxon>
        <taxon>Fungi</taxon>
        <taxon>Dikarya</taxon>
        <taxon>Ascomycota</taxon>
        <taxon>Pezizomycotina</taxon>
        <taxon>Eurotiomycetes</taxon>
        <taxon>Eurotiomycetidae</taxon>
        <taxon>Onygenales</taxon>
        <taxon>Ajellomycetaceae</taxon>
        <taxon>Emergomyces</taxon>
    </lineage>
</organism>
<dbReference type="FunFam" id="2.60.120.200:FF:000095">
    <property type="entry name" value="Lectin family integral membrane protein"/>
    <property type="match status" value="1"/>
</dbReference>
<dbReference type="GO" id="GO:0006888">
    <property type="term" value="P:endoplasmic reticulum to Golgi vesicle-mediated transport"/>
    <property type="evidence" value="ECO:0007669"/>
    <property type="project" value="TreeGrafter"/>
</dbReference>
<gene>
    <name evidence="10" type="ORF">EMCG_07979</name>
</gene>
<dbReference type="AlphaFoldDB" id="A0A0G2I7T4"/>
<accession>A0A0G2I7T4</accession>
<keyword evidence="4 7" id="KW-1133">Transmembrane helix</keyword>
<feature type="compositionally biased region" description="Low complexity" evidence="6">
    <location>
        <begin position="296"/>
        <end position="307"/>
    </location>
</feature>
<dbReference type="OrthoDB" id="270293at2759"/>
<keyword evidence="2 7" id="KW-0812">Transmembrane</keyword>
<dbReference type="PROSITE" id="PS51328">
    <property type="entry name" value="L_LECTIN_LIKE"/>
    <property type="match status" value="1"/>
</dbReference>
<reference evidence="11" key="1">
    <citation type="journal article" date="2015" name="PLoS Genet.">
        <title>The dynamic genome and transcriptome of the human fungal pathogen Blastomyces and close relative Emmonsia.</title>
        <authorList>
            <person name="Munoz J.F."/>
            <person name="Gauthier G.M."/>
            <person name="Desjardins C.A."/>
            <person name="Gallo J.E."/>
            <person name="Holder J."/>
            <person name="Sullivan T.D."/>
            <person name="Marty A.J."/>
            <person name="Carmen J.C."/>
            <person name="Chen Z."/>
            <person name="Ding L."/>
            <person name="Gujja S."/>
            <person name="Magrini V."/>
            <person name="Misas E."/>
            <person name="Mitreva M."/>
            <person name="Priest M."/>
            <person name="Saif S."/>
            <person name="Whiston E.A."/>
            <person name="Young S."/>
            <person name="Zeng Q."/>
            <person name="Goldman W.E."/>
            <person name="Mardis E.R."/>
            <person name="Taylor J.W."/>
            <person name="McEwen J.G."/>
            <person name="Clay O.K."/>
            <person name="Klein B.S."/>
            <person name="Cuomo C.A."/>
        </authorList>
    </citation>
    <scope>NUCLEOTIDE SEQUENCE [LARGE SCALE GENOMIC DNA]</scope>
    <source>
        <strain evidence="11">UAMH 3008</strain>
    </source>
</reference>
<comment type="subcellular location">
    <subcellularLocation>
        <location evidence="1">Membrane</location>
        <topology evidence="1">Single-pass type I membrane protein</topology>
    </subcellularLocation>
</comment>
<feature type="region of interest" description="Disordered" evidence="6">
    <location>
        <begin position="272"/>
        <end position="308"/>
    </location>
</feature>
<sequence>MLVRLLPCLWLWVLGLGLGLAHASEDPNDFEDNPDVKRVPMRAYSLSQPYLDADSENRWFDFGGDTVIRADRYIRLTPDRQSRQGWLFSRVPLTATNWQVEVEFSIHGEGNLHGDGMAIWLTKQRATKGPVFGFVDKFEGLGIFFDTYKNSRPSVAFPYVMAMLGDGQTAYDQAHDGKANELAGCSARGLRGASVPTKARITYFQDKSLSLDLQYKSDHSWTPCFTVEASENQSINIPTVAYLGISAETGELSDNHDIISVNTYSLYNQVPGDQRTGSSGAGPGAGKKDKAKSNPGKGAAYSKSSSDGSGGGWLWFFFKMIMFLVLIAALYVGFTVFRASQRRRF</sequence>
<feature type="signal peptide" evidence="8">
    <location>
        <begin position="1"/>
        <end position="23"/>
    </location>
</feature>
<protein>
    <submittedName>
        <fullName evidence="10">Lectin, mannose-binding 2</fullName>
    </submittedName>
</protein>
<dbReference type="Pfam" id="PF03388">
    <property type="entry name" value="Lectin_leg-like"/>
    <property type="match status" value="1"/>
</dbReference>
<evidence type="ECO:0000259" key="9">
    <source>
        <dbReference type="PROSITE" id="PS51328"/>
    </source>
</evidence>
<dbReference type="GO" id="GO:0030134">
    <property type="term" value="C:COPII-coated ER to Golgi transport vesicle"/>
    <property type="evidence" value="ECO:0007669"/>
    <property type="project" value="TreeGrafter"/>
</dbReference>
<dbReference type="Proteomes" id="UP000034164">
    <property type="component" value="Unassembled WGS sequence"/>
</dbReference>
<dbReference type="GO" id="GO:0005793">
    <property type="term" value="C:endoplasmic reticulum-Golgi intermediate compartment"/>
    <property type="evidence" value="ECO:0007669"/>
    <property type="project" value="TreeGrafter"/>
</dbReference>
<dbReference type="PANTHER" id="PTHR12223:SF45">
    <property type="entry name" value="RE50040P"/>
    <property type="match status" value="1"/>
</dbReference>
<evidence type="ECO:0000313" key="11">
    <source>
        <dbReference type="Proteomes" id="UP000034164"/>
    </source>
</evidence>
<dbReference type="CDD" id="cd07308">
    <property type="entry name" value="lectin_leg-like"/>
    <property type="match status" value="1"/>
</dbReference>
<dbReference type="VEuPathDB" id="FungiDB:EMCG_07979"/>
<name>A0A0G2I7T4_9EURO</name>
<dbReference type="GO" id="GO:0000139">
    <property type="term" value="C:Golgi membrane"/>
    <property type="evidence" value="ECO:0007669"/>
    <property type="project" value="TreeGrafter"/>
</dbReference>